<protein>
    <submittedName>
        <fullName evidence="4">SET domain-containing protein-lysine N-methyltransferase</fullName>
    </submittedName>
</protein>
<comment type="caution">
    <text evidence="4">The sequence shown here is derived from an EMBL/GenBank/DDBJ whole genome shotgun (WGS) entry which is preliminary data.</text>
</comment>
<evidence type="ECO:0000256" key="1">
    <source>
        <dbReference type="ARBA" id="ARBA00022679"/>
    </source>
</evidence>
<keyword evidence="2" id="KW-0949">S-adenosyl-L-methionine</keyword>
<dbReference type="AlphaFoldDB" id="A0A926VKX1"/>
<dbReference type="Gene3D" id="2.170.270.10">
    <property type="entry name" value="SET domain"/>
    <property type="match status" value="1"/>
</dbReference>
<dbReference type="InterPro" id="IPR046341">
    <property type="entry name" value="SET_dom_sf"/>
</dbReference>
<name>A0A926VKX1_9CYAN</name>
<dbReference type="PROSITE" id="PS50868">
    <property type="entry name" value="POST_SET"/>
    <property type="match status" value="1"/>
</dbReference>
<dbReference type="InterPro" id="IPR053201">
    <property type="entry name" value="Flavunoidine_N-MTase"/>
</dbReference>
<dbReference type="InterPro" id="IPR003616">
    <property type="entry name" value="Post-SET_dom"/>
</dbReference>
<dbReference type="PANTHER" id="PTHR12350:SF19">
    <property type="entry name" value="SET DOMAIN-CONTAINING PROTEIN"/>
    <property type="match status" value="1"/>
</dbReference>
<dbReference type="SUPFAM" id="SSF82199">
    <property type="entry name" value="SET domain"/>
    <property type="match status" value="1"/>
</dbReference>
<evidence type="ECO:0000313" key="5">
    <source>
        <dbReference type="Proteomes" id="UP000641646"/>
    </source>
</evidence>
<evidence type="ECO:0000259" key="3">
    <source>
        <dbReference type="PROSITE" id="PS50868"/>
    </source>
</evidence>
<keyword evidence="5" id="KW-1185">Reference proteome</keyword>
<reference evidence="4" key="1">
    <citation type="journal article" date="2015" name="ISME J.">
        <title>Draft Genome Sequence of Streptomyces incarnatus NRRL8089, which Produces the Nucleoside Antibiotic Sinefungin.</title>
        <authorList>
            <person name="Oshima K."/>
            <person name="Hattori M."/>
            <person name="Shimizu H."/>
            <person name="Fukuda K."/>
            <person name="Nemoto M."/>
            <person name="Inagaki K."/>
            <person name="Tamura T."/>
        </authorList>
    </citation>
    <scope>NUCLEOTIDE SEQUENCE</scope>
    <source>
        <strain evidence="4">FACHB-1375</strain>
    </source>
</reference>
<dbReference type="InterPro" id="IPR001214">
    <property type="entry name" value="SET_dom"/>
</dbReference>
<organism evidence="4 5">
    <name type="scientific">Aerosakkonema funiforme FACHB-1375</name>
    <dbReference type="NCBI Taxonomy" id="2949571"/>
    <lineage>
        <taxon>Bacteria</taxon>
        <taxon>Bacillati</taxon>
        <taxon>Cyanobacteriota</taxon>
        <taxon>Cyanophyceae</taxon>
        <taxon>Oscillatoriophycideae</taxon>
        <taxon>Aerosakkonematales</taxon>
        <taxon>Aerosakkonemataceae</taxon>
        <taxon>Aerosakkonema</taxon>
    </lineage>
</organism>
<dbReference type="PANTHER" id="PTHR12350">
    <property type="entry name" value="HISTONE-LYSINE N-METHYLTRANSFERASE-RELATED"/>
    <property type="match status" value="1"/>
</dbReference>
<dbReference type="GO" id="GO:0016740">
    <property type="term" value="F:transferase activity"/>
    <property type="evidence" value="ECO:0007669"/>
    <property type="project" value="UniProtKB-KW"/>
</dbReference>
<feature type="domain" description="Post-SET" evidence="3">
    <location>
        <begin position="106"/>
        <end position="122"/>
    </location>
</feature>
<gene>
    <name evidence="4" type="ORF">H6G03_25165</name>
</gene>
<reference evidence="4" key="2">
    <citation type="submission" date="2020-08" db="EMBL/GenBank/DDBJ databases">
        <authorList>
            <person name="Chen M."/>
            <person name="Teng W."/>
            <person name="Zhao L."/>
            <person name="Hu C."/>
            <person name="Zhou Y."/>
            <person name="Han B."/>
            <person name="Song L."/>
            <person name="Shu W."/>
        </authorList>
    </citation>
    <scope>NUCLEOTIDE SEQUENCE</scope>
    <source>
        <strain evidence="4">FACHB-1375</strain>
    </source>
</reference>
<sequence length="151" mass="17156">MAQKLIDLYSLVGNQDSDLKIISNTYIKKGEVIKKISLVSSPQSFATVQSGLNEHILDEMLAATNHSCSPNSFVDFTKEQIIAERDIAPGEEITFFYPSTEWRMVRPFQCMCGSPNCIGTISGAENLPIRLFKNYKFNRHIKQKIIEMMLF</sequence>
<dbReference type="Pfam" id="PF00856">
    <property type="entry name" value="SET"/>
    <property type="match status" value="1"/>
</dbReference>
<evidence type="ECO:0000256" key="2">
    <source>
        <dbReference type="ARBA" id="ARBA00022691"/>
    </source>
</evidence>
<dbReference type="EMBL" id="JACJPW010000079">
    <property type="protein sequence ID" value="MBD2184319.1"/>
    <property type="molecule type" value="Genomic_DNA"/>
</dbReference>
<accession>A0A926VKX1</accession>
<dbReference type="Proteomes" id="UP000641646">
    <property type="component" value="Unassembled WGS sequence"/>
</dbReference>
<evidence type="ECO:0000313" key="4">
    <source>
        <dbReference type="EMBL" id="MBD2184319.1"/>
    </source>
</evidence>
<keyword evidence="1" id="KW-0808">Transferase</keyword>
<dbReference type="RefSeq" id="WP_190470474.1">
    <property type="nucleotide sequence ID" value="NZ_JACJPW010000079.1"/>
</dbReference>
<proteinExistence type="predicted"/>